<evidence type="ECO:0000256" key="2">
    <source>
        <dbReference type="SAM" id="MobiDB-lite"/>
    </source>
</evidence>
<feature type="domain" description="FAD-binding PCMH-type" evidence="3">
    <location>
        <begin position="5"/>
        <end position="170"/>
    </location>
</feature>
<evidence type="ECO:0000313" key="5">
    <source>
        <dbReference type="Proteomes" id="UP000295560"/>
    </source>
</evidence>
<protein>
    <submittedName>
        <fullName evidence="4">FAD/FMN-containing dehydrogenase</fullName>
    </submittedName>
</protein>
<feature type="compositionally biased region" description="Low complexity" evidence="2">
    <location>
        <begin position="31"/>
        <end position="43"/>
    </location>
</feature>
<dbReference type="InterPro" id="IPR016169">
    <property type="entry name" value="FAD-bd_PCMH_sub2"/>
</dbReference>
<dbReference type="GO" id="GO:0080049">
    <property type="term" value="F:L-gulono-1,4-lactone dehydrogenase activity"/>
    <property type="evidence" value="ECO:0007669"/>
    <property type="project" value="TreeGrafter"/>
</dbReference>
<evidence type="ECO:0000256" key="1">
    <source>
        <dbReference type="ARBA" id="ARBA00023002"/>
    </source>
</evidence>
<organism evidence="4 5">
    <name type="scientific">Pseudonocardia endophytica</name>
    <dbReference type="NCBI Taxonomy" id="401976"/>
    <lineage>
        <taxon>Bacteria</taxon>
        <taxon>Bacillati</taxon>
        <taxon>Actinomycetota</taxon>
        <taxon>Actinomycetes</taxon>
        <taxon>Pseudonocardiales</taxon>
        <taxon>Pseudonocardiaceae</taxon>
        <taxon>Pseudonocardia</taxon>
    </lineage>
</organism>
<dbReference type="Proteomes" id="UP000295560">
    <property type="component" value="Unassembled WGS sequence"/>
</dbReference>
<sequence length="410" mass="44030">MSTKPTDGPRRTDRPLDEAGVVTAVRRAAQRGARIRPTGAAGRPPGPLARTDEQVVDASALTGVAAVGEERVVVRAGEAIADLCVELAAAGRALAVVPDAARATVGGAVGLGMYGGAPLQGSLSAQVESARLVDGRGVVRHVDGAELDAVRCGLGALGVLTALELRTVPLTRLAVHEHATRLEDVLSDDVLARHAWTEMDVLLPGGQAVVRWADPVDPDREPAPAAGFTTRAAGRAEEWGRKVTRLASTAWSSWPPPDRWTPGTEGPPHEVLPDPQPWDPDTAEWAIPRAALRGALRELGAATTARGWELRPVRVRLGAAETGWIHPAHGRETAWLRIRTRGAAQEPLRRLAGAVLEDASGRPHWTARHEWRPEDLAVAYPNWTDFQRVRDTYDPDRRFTDENLARLLGP</sequence>
<dbReference type="EMBL" id="SMFZ01000001">
    <property type="protein sequence ID" value="TCK27713.1"/>
    <property type="molecule type" value="Genomic_DNA"/>
</dbReference>
<name>A0A4R1I1C6_PSEEN</name>
<evidence type="ECO:0000313" key="4">
    <source>
        <dbReference type="EMBL" id="TCK27713.1"/>
    </source>
</evidence>
<dbReference type="RefSeq" id="WP_165922325.1">
    <property type="nucleotide sequence ID" value="NZ_SMFZ01000001.1"/>
</dbReference>
<dbReference type="SUPFAM" id="SSF56176">
    <property type="entry name" value="FAD-binding/transporter-associated domain-like"/>
    <property type="match status" value="1"/>
</dbReference>
<dbReference type="InterPro" id="IPR006094">
    <property type="entry name" value="Oxid_FAD_bind_N"/>
</dbReference>
<accession>A0A4R1I1C6</accession>
<dbReference type="Gene3D" id="3.30.70.2520">
    <property type="match status" value="1"/>
</dbReference>
<dbReference type="Gene3D" id="1.10.45.10">
    <property type="entry name" value="Vanillyl-alcohol Oxidase, Chain A, domain 4"/>
    <property type="match status" value="1"/>
</dbReference>
<feature type="region of interest" description="Disordered" evidence="2">
    <location>
        <begin position="1"/>
        <end position="50"/>
    </location>
</feature>
<dbReference type="GO" id="GO:0016020">
    <property type="term" value="C:membrane"/>
    <property type="evidence" value="ECO:0007669"/>
    <property type="project" value="InterPro"/>
</dbReference>
<evidence type="ECO:0000259" key="3">
    <source>
        <dbReference type="PROSITE" id="PS51387"/>
    </source>
</evidence>
<dbReference type="AlphaFoldDB" id="A0A4R1I1C6"/>
<dbReference type="PANTHER" id="PTHR43762:SF1">
    <property type="entry name" value="D-ARABINONO-1,4-LACTONE OXIDASE"/>
    <property type="match status" value="1"/>
</dbReference>
<dbReference type="InterPro" id="IPR016166">
    <property type="entry name" value="FAD-bd_PCMH"/>
</dbReference>
<keyword evidence="5" id="KW-1185">Reference proteome</keyword>
<dbReference type="InterPro" id="IPR010031">
    <property type="entry name" value="FAD_lactone_oxidase-like"/>
</dbReference>
<dbReference type="GO" id="GO:0071949">
    <property type="term" value="F:FAD binding"/>
    <property type="evidence" value="ECO:0007669"/>
    <property type="project" value="InterPro"/>
</dbReference>
<dbReference type="Gene3D" id="3.30.465.10">
    <property type="match status" value="1"/>
</dbReference>
<dbReference type="InterPro" id="IPR007173">
    <property type="entry name" value="ALO_C"/>
</dbReference>
<reference evidence="4 5" key="1">
    <citation type="submission" date="2019-03" db="EMBL/GenBank/DDBJ databases">
        <title>Sequencing the genomes of 1000 actinobacteria strains.</title>
        <authorList>
            <person name="Klenk H.-P."/>
        </authorList>
    </citation>
    <scope>NUCLEOTIDE SEQUENCE [LARGE SCALE GENOMIC DNA]</scope>
    <source>
        <strain evidence="4 5">DSM 44969</strain>
    </source>
</reference>
<dbReference type="PROSITE" id="PS51387">
    <property type="entry name" value="FAD_PCMH"/>
    <property type="match status" value="1"/>
</dbReference>
<gene>
    <name evidence="4" type="ORF">EV378_3591</name>
</gene>
<dbReference type="Pfam" id="PF04030">
    <property type="entry name" value="ALO"/>
    <property type="match status" value="1"/>
</dbReference>
<dbReference type="InterPro" id="IPR016171">
    <property type="entry name" value="Vanillyl_alc_oxidase_C-sub2"/>
</dbReference>
<proteinExistence type="predicted"/>
<comment type="caution">
    <text evidence="4">The sequence shown here is derived from an EMBL/GenBank/DDBJ whole genome shotgun (WGS) entry which is preliminary data.</text>
</comment>
<dbReference type="PANTHER" id="PTHR43762">
    <property type="entry name" value="L-GULONOLACTONE OXIDASE"/>
    <property type="match status" value="1"/>
</dbReference>
<keyword evidence="1" id="KW-0560">Oxidoreductase</keyword>
<dbReference type="InterPro" id="IPR036318">
    <property type="entry name" value="FAD-bd_PCMH-like_sf"/>
</dbReference>
<feature type="region of interest" description="Disordered" evidence="2">
    <location>
        <begin position="252"/>
        <end position="272"/>
    </location>
</feature>
<feature type="compositionally biased region" description="Basic and acidic residues" evidence="2">
    <location>
        <begin position="7"/>
        <end position="17"/>
    </location>
</feature>
<dbReference type="GO" id="GO:0003885">
    <property type="term" value="F:D-arabinono-1,4-lactone oxidase activity"/>
    <property type="evidence" value="ECO:0007669"/>
    <property type="project" value="InterPro"/>
</dbReference>
<dbReference type="Pfam" id="PF01565">
    <property type="entry name" value="FAD_binding_4"/>
    <property type="match status" value="1"/>
</dbReference>